<protein>
    <submittedName>
        <fullName evidence="2">Uncharacterized protein</fullName>
    </submittedName>
</protein>
<dbReference type="Proteomes" id="UP000500953">
    <property type="component" value="Chromosome"/>
</dbReference>
<gene>
    <name evidence="2" type="ORF">F6W96_31160</name>
</gene>
<feature type="transmembrane region" description="Helical" evidence="1">
    <location>
        <begin position="74"/>
        <end position="96"/>
    </location>
</feature>
<reference evidence="2 3" key="1">
    <citation type="journal article" date="2019" name="ACS Chem. Biol.">
        <title>Identification and Mobilization of a Cryptic Antibiotic Biosynthesis Gene Locus from a Human-Pathogenic Nocardia Isolate.</title>
        <authorList>
            <person name="Herisse M."/>
            <person name="Ishida K."/>
            <person name="Porter J.L."/>
            <person name="Howden B."/>
            <person name="Hertweck C."/>
            <person name="Stinear T.P."/>
            <person name="Pidot S.J."/>
        </authorList>
    </citation>
    <scope>NUCLEOTIDE SEQUENCE [LARGE SCALE GENOMIC DNA]</scope>
    <source>
        <strain evidence="2 3">AUSMDU00012715</strain>
    </source>
</reference>
<organism evidence="2 3">
    <name type="scientific">Nocardia terpenica</name>
    <dbReference type="NCBI Taxonomy" id="455432"/>
    <lineage>
        <taxon>Bacteria</taxon>
        <taxon>Bacillati</taxon>
        <taxon>Actinomycetota</taxon>
        <taxon>Actinomycetes</taxon>
        <taxon>Mycobacteriales</taxon>
        <taxon>Nocardiaceae</taxon>
        <taxon>Nocardia</taxon>
    </lineage>
</organism>
<dbReference type="AlphaFoldDB" id="A0A6G9Z9I3"/>
<keyword evidence="1" id="KW-0472">Membrane</keyword>
<keyword evidence="1" id="KW-0812">Transmembrane</keyword>
<evidence type="ECO:0000313" key="2">
    <source>
        <dbReference type="EMBL" id="QIS22142.1"/>
    </source>
</evidence>
<accession>A0A6G9Z9I3</accession>
<name>A0A6G9Z9I3_9NOCA</name>
<dbReference type="RefSeq" id="WP_167489579.1">
    <property type="nucleotide sequence ID" value="NZ_CP046173.1"/>
</dbReference>
<proteinExistence type="predicted"/>
<dbReference type="EMBL" id="CP046173">
    <property type="protein sequence ID" value="QIS22142.1"/>
    <property type="molecule type" value="Genomic_DNA"/>
</dbReference>
<feature type="transmembrane region" description="Helical" evidence="1">
    <location>
        <begin position="42"/>
        <end position="62"/>
    </location>
</feature>
<evidence type="ECO:0000313" key="3">
    <source>
        <dbReference type="Proteomes" id="UP000500953"/>
    </source>
</evidence>
<sequence>MSTAGLLPVIGSATTERTVVSGLAGLLAPEPPQLGTARLIRAALLLAIPSLLALFVALIVIPQPDPDISTAGKIGAEAAFIAILSIPSLVLTRIAVRRARRNARIDGGRPAALNVWRQGFYCGRCHHCFWAWPPAHGIDIPVGQPLPVDHFRRIVWNVGGYTRP</sequence>
<evidence type="ECO:0000256" key="1">
    <source>
        <dbReference type="SAM" id="Phobius"/>
    </source>
</evidence>
<keyword evidence="1" id="KW-1133">Transmembrane helix</keyword>